<reference evidence="1" key="2">
    <citation type="submission" date="2025-09" db="UniProtKB">
        <authorList>
            <consortium name="Ensembl"/>
        </authorList>
    </citation>
    <scope>IDENTIFICATION</scope>
</reference>
<reference evidence="1" key="1">
    <citation type="submission" date="2025-08" db="UniProtKB">
        <authorList>
            <consortium name="Ensembl"/>
        </authorList>
    </citation>
    <scope>IDENTIFICATION</scope>
</reference>
<name>A0A8C8ADB8_9STRI</name>
<dbReference type="AlphaFoldDB" id="A0A8C8ADB8"/>
<dbReference type="Ensembl" id="ENSOSUT00000004754.1">
    <property type="protein sequence ID" value="ENSOSUP00000004602.1"/>
    <property type="gene ID" value="ENSOSUG00000003366.1"/>
</dbReference>
<keyword evidence="2" id="KW-1185">Reference proteome</keyword>
<organism evidence="1 2">
    <name type="scientific">Otus sunia</name>
    <name type="common">Oriental scops-owl</name>
    <dbReference type="NCBI Taxonomy" id="257818"/>
    <lineage>
        <taxon>Eukaryota</taxon>
        <taxon>Metazoa</taxon>
        <taxon>Chordata</taxon>
        <taxon>Craniata</taxon>
        <taxon>Vertebrata</taxon>
        <taxon>Euteleostomi</taxon>
        <taxon>Archelosauria</taxon>
        <taxon>Archosauria</taxon>
        <taxon>Dinosauria</taxon>
        <taxon>Saurischia</taxon>
        <taxon>Theropoda</taxon>
        <taxon>Coelurosauria</taxon>
        <taxon>Aves</taxon>
        <taxon>Neognathae</taxon>
        <taxon>Neoaves</taxon>
        <taxon>Telluraves</taxon>
        <taxon>Strigiformes</taxon>
        <taxon>Strigidae</taxon>
        <taxon>Otus</taxon>
    </lineage>
</organism>
<proteinExistence type="predicted"/>
<evidence type="ECO:0000313" key="1">
    <source>
        <dbReference type="Ensembl" id="ENSOSUP00000004602.1"/>
    </source>
</evidence>
<protein>
    <submittedName>
        <fullName evidence="1">Uncharacterized protein</fullName>
    </submittedName>
</protein>
<evidence type="ECO:0000313" key="2">
    <source>
        <dbReference type="Proteomes" id="UP000694552"/>
    </source>
</evidence>
<accession>A0A8C8ADB8</accession>
<sequence>RALTAELGLLGVGWIVCCCRQVWLIPSKSSLPRRQSPLEELSRVHAGRRRQINLVRRWGRRCKPGCFGTFLADCTGDLIRQELGTENCVCKSSTRG</sequence>
<dbReference type="Proteomes" id="UP000694552">
    <property type="component" value="Unplaced"/>
</dbReference>